<evidence type="ECO:0000256" key="8">
    <source>
        <dbReference type="ARBA" id="ARBA00023196"/>
    </source>
</evidence>
<dbReference type="CDD" id="cd12151">
    <property type="entry name" value="F1-ATPase_gamma"/>
    <property type="match status" value="1"/>
</dbReference>
<evidence type="ECO:0000313" key="10">
    <source>
        <dbReference type="EMBL" id="SHJ44986.1"/>
    </source>
</evidence>
<sequence>MTQTLERLRRRTDTMSSIRGIVRTMKTMSAINAAPYEQAARAIGAYRATVLDGLHAFIAAHGALPAVPDDDRPRITIAFGSDHGLCGNYNEVLADEVLRSTGDGPARVICIGAQMEDALAGQGIASETVLLPPANVDGLGRLAGRLITLLDDIRGAQGAAGMTVSLVFMQRAEHGRQAPVTRRLLPLDPGMTGALAQRPWASRSLPGFSLPPGRLLAALVRSFLFAELYGAAAEALVTENAARLARMQQAERAIDDRRAELAGEMRQMRQSEITTELLDVIIGFEALKTQRARRQDEDDTHTEP</sequence>
<evidence type="ECO:0000256" key="3">
    <source>
        <dbReference type="ARBA" id="ARBA00007681"/>
    </source>
</evidence>
<comment type="similarity">
    <text evidence="3">Belongs to the ATPase gamma chain family.</text>
</comment>
<evidence type="ECO:0000256" key="4">
    <source>
        <dbReference type="ARBA" id="ARBA00022448"/>
    </source>
</evidence>
<keyword evidence="5" id="KW-0375">Hydrogen ion transport</keyword>
<comment type="function">
    <text evidence="1">Produces ATP from ADP in the presence of a proton gradient across the membrane. The gamma chain is believed to be important in regulating ATPase activity and the flow of protons through the CF(0) complex.</text>
</comment>
<dbReference type="EMBL" id="FQZZ01000001">
    <property type="protein sequence ID" value="SHJ44986.1"/>
    <property type="molecule type" value="Genomic_DNA"/>
</dbReference>
<keyword evidence="11" id="KW-1185">Reference proteome</keyword>
<evidence type="ECO:0000256" key="1">
    <source>
        <dbReference type="ARBA" id="ARBA00003456"/>
    </source>
</evidence>
<dbReference type="AlphaFoldDB" id="A0A1H0CFT2"/>
<keyword evidence="6" id="KW-0406">Ion transport</keyword>
<keyword evidence="7" id="KW-0472">Membrane</keyword>
<evidence type="ECO:0000313" key="11">
    <source>
        <dbReference type="Proteomes" id="UP000324252"/>
    </source>
</evidence>
<organism evidence="10 11">
    <name type="scientific">Lutimaribacter pacificus</name>
    <dbReference type="NCBI Taxonomy" id="391948"/>
    <lineage>
        <taxon>Bacteria</taxon>
        <taxon>Pseudomonadati</taxon>
        <taxon>Pseudomonadota</taxon>
        <taxon>Alphaproteobacteria</taxon>
        <taxon>Rhodobacterales</taxon>
        <taxon>Roseobacteraceae</taxon>
        <taxon>Lutimaribacter</taxon>
    </lineage>
</organism>
<evidence type="ECO:0000256" key="2">
    <source>
        <dbReference type="ARBA" id="ARBA00004170"/>
    </source>
</evidence>
<comment type="subcellular location">
    <subcellularLocation>
        <location evidence="2">Membrane</location>
        <topology evidence="2">Peripheral membrane protein</topology>
    </subcellularLocation>
</comment>
<dbReference type="InterPro" id="IPR000131">
    <property type="entry name" value="ATP_synth_F1_gsu"/>
</dbReference>
<name>A0A1H0CFT2_9RHOB</name>
<dbReference type="OrthoDB" id="9812769at2"/>
<dbReference type="RefSeq" id="WP_149786798.1">
    <property type="nucleotide sequence ID" value="NZ_FNIO01000001.1"/>
</dbReference>
<evidence type="ECO:0000256" key="9">
    <source>
        <dbReference type="ARBA" id="ARBA00023310"/>
    </source>
</evidence>
<evidence type="ECO:0000256" key="5">
    <source>
        <dbReference type="ARBA" id="ARBA00022781"/>
    </source>
</evidence>
<dbReference type="InterPro" id="IPR035968">
    <property type="entry name" value="ATP_synth_F1_ATPase_gsu"/>
</dbReference>
<accession>A0A1H0CFT2</accession>
<evidence type="ECO:0000256" key="6">
    <source>
        <dbReference type="ARBA" id="ARBA00023065"/>
    </source>
</evidence>
<dbReference type="Gene3D" id="1.10.287.80">
    <property type="entry name" value="ATP synthase, gamma subunit, helix hairpin domain"/>
    <property type="match status" value="1"/>
</dbReference>
<keyword evidence="9" id="KW-0066">ATP synthesis</keyword>
<protein>
    <submittedName>
        <fullName evidence="10">F-type H+-transporting ATPase subunit gamma</fullName>
    </submittedName>
</protein>
<dbReference type="Proteomes" id="UP000324252">
    <property type="component" value="Unassembled WGS sequence"/>
</dbReference>
<dbReference type="Pfam" id="PF00231">
    <property type="entry name" value="ATP-synt"/>
    <property type="match status" value="1"/>
</dbReference>
<dbReference type="SUPFAM" id="SSF52943">
    <property type="entry name" value="ATP synthase (F1-ATPase), gamma subunit"/>
    <property type="match status" value="1"/>
</dbReference>
<evidence type="ECO:0000256" key="7">
    <source>
        <dbReference type="ARBA" id="ARBA00023136"/>
    </source>
</evidence>
<proteinExistence type="inferred from homology"/>
<gene>
    <name evidence="10" type="ORF">SAMN05444142_101292</name>
</gene>
<dbReference type="Gene3D" id="3.40.1380.10">
    <property type="match status" value="1"/>
</dbReference>
<keyword evidence="4" id="KW-0813">Transport</keyword>
<reference evidence="10 11" key="1">
    <citation type="submission" date="2016-11" db="EMBL/GenBank/DDBJ databases">
        <authorList>
            <person name="Varghese N."/>
            <person name="Submissions S."/>
        </authorList>
    </citation>
    <scope>NUCLEOTIDE SEQUENCE [LARGE SCALE GENOMIC DNA]</scope>
    <source>
        <strain evidence="10 11">DSM 29620</strain>
    </source>
</reference>
<dbReference type="GO" id="GO:0045259">
    <property type="term" value="C:proton-transporting ATP synthase complex"/>
    <property type="evidence" value="ECO:0007669"/>
    <property type="project" value="UniProtKB-KW"/>
</dbReference>
<dbReference type="GO" id="GO:0046933">
    <property type="term" value="F:proton-transporting ATP synthase activity, rotational mechanism"/>
    <property type="evidence" value="ECO:0007669"/>
    <property type="project" value="InterPro"/>
</dbReference>
<keyword evidence="8" id="KW-0139">CF(1)</keyword>